<dbReference type="EMBL" id="JBELPZ010000006">
    <property type="protein sequence ID" value="MFL9844392.1"/>
    <property type="molecule type" value="Genomic_DNA"/>
</dbReference>
<comment type="caution">
    <text evidence="2">The sequence shown here is derived from an EMBL/GenBank/DDBJ whole genome shotgun (WGS) entry which is preliminary data.</text>
</comment>
<feature type="chain" id="PRO_5046874914" evidence="1">
    <location>
        <begin position="19"/>
        <end position="399"/>
    </location>
</feature>
<sequence length="399" mass="45233">MKIKLFLIFLFINAAVWSQDLQIPNTPAFSILDYEPSAVMRPNNTKKLATDVLNSFDESGKLKMNLGMEVAPYWLKSRPQLSREEYLEAKGKQLLLQTLSLSAATVQDSVSGNNNLGVGLRIQLIRGVLTDEFEKKERDLKDKQTIMSFFSSARGFVNRGSITTKQALIDNLTSNMQRENTSPELVDTFLSITNAIKDNYDDTKESLIMFCAEINRLFAEKTNMDALAENVIELSNKRIGFSLELASAAKFQTEVHDQAFQKFGLWLNANNYFTDTDAWTLTTRFMTRVSDTTSYNMDAGIGYIKEGKDFNVSVEGMARWYRTEIPDLNSGGMAIIRVEKDFTYRLAAQASYTFTENISFNISLGKDFDDVRITNNTFFSIFGLNYSLFSKQKVTPELN</sequence>
<name>A0ABW8YWS5_9FLAO</name>
<reference evidence="2 3" key="1">
    <citation type="submission" date="2024-06" db="EMBL/GenBank/DDBJ databases">
        <authorList>
            <person name="Kaempfer P."/>
            <person name="Viver T."/>
        </authorList>
    </citation>
    <scope>NUCLEOTIDE SEQUENCE [LARGE SCALE GENOMIC DNA]</scope>
    <source>
        <strain evidence="2 3">ST-119</strain>
    </source>
</reference>
<proteinExistence type="predicted"/>
<protein>
    <submittedName>
        <fullName evidence="2">Uncharacterized protein</fullName>
    </submittedName>
</protein>
<evidence type="ECO:0000313" key="2">
    <source>
        <dbReference type="EMBL" id="MFL9844392.1"/>
    </source>
</evidence>
<dbReference type="Proteomes" id="UP001629156">
    <property type="component" value="Unassembled WGS sequence"/>
</dbReference>
<dbReference type="RefSeq" id="WP_408084641.1">
    <property type="nucleotide sequence ID" value="NZ_JBELPZ010000006.1"/>
</dbReference>
<gene>
    <name evidence="2" type="ORF">ABS766_08170</name>
</gene>
<feature type="signal peptide" evidence="1">
    <location>
        <begin position="1"/>
        <end position="18"/>
    </location>
</feature>
<evidence type="ECO:0000256" key="1">
    <source>
        <dbReference type="SAM" id="SignalP"/>
    </source>
</evidence>
<evidence type="ECO:0000313" key="3">
    <source>
        <dbReference type="Proteomes" id="UP001629156"/>
    </source>
</evidence>
<organism evidence="2 3">
    <name type="scientific">Flavobacterium rhizosphaerae</name>
    <dbReference type="NCBI Taxonomy" id="3163298"/>
    <lineage>
        <taxon>Bacteria</taxon>
        <taxon>Pseudomonadati</taxon>
        <taxon>Bacteroidota</taxon>
        <taxon>Flavobacteriia</taxon>
        <taxon>Flavobacteriales</taxon>
        <taxon>Flavobacteriaceae</taxon>
        <taxon>Flavobacterium</taxon>
    </lineage>
</organism>
<keyword evidence="3" id="KW-1185">Reference proteome</keyword>
<keyword evidence="1" id="KW-0732">Signal</keyword>
<accession>A0ABW8YWS5</accession>